<dbReference type="AlphaFoldDB" id="A0A1H1VCV1"/>
<reference evidence="5 6" key="1">
    <citation type="submission" date="2016-10" db="EMBL/GenBank/DDBJ databases">
        <authorList>
            <person name="de Groot N.N."/>
        </authorList>
    </citation>
    <scope>NUCLEOTIDE SEQUENCE [LARGE SCALE GENOMIC DNA]</scope>
    <source>
        <strain evidence="5 6">DSM 21800</strain>
    </source>
</reference>
<organism evidence="5 6">
    <name type="scientific">Microlunatus soli</name>
    <dbReference type="NCBI Taxonomy" id="630515"/>
    <lineage>
        <taxon>Bacteria</taxon>
        <taxon>Bacillati</taxon>
        <taxon>Actinomycetota</taxon>
        <taxon>Actinomycetes</taxon>
        <taxon>Propionibacteriales</taxon>
        <taxon>Propionibacteriaceae</taxon>
        <taxon>Microlunatus</taxon>
    </lineage>
</organism>
<feature type="transmembrane region" description="Helical" evidence="2">
    <location>
        <begin position="244"/>
        <end position="262"/>
    </location>
</feature>
<feature type="domain" description="YdbS-like PH" evidence="4">
    <location>
        <begin position="270"/>
        <end position="327"/>
    </location>
</feature>
<evidence type="ECO:0000259" key="4">
    <source>
        <dbReference type="Pfam" id="PF03703"/>
    </source>
</evidence>
<dbReference type="Pfam" id="PF03703">
    <property type="entry name" value="bPH_2"/>
    <property type="match status" value="3"/>
</dbReference>
<dbReference type="OrthoDB" id="3190163at2"/>
<evidence type="ECO:0000256" key="1">
    <source>
        <dbReference type="SAM" id="MobiDB-lite"/>
    </source>
</evidence>
<name>A0A1H1VCV1_9ACTN</name>
<dbReference type="Proteomes" id="UP000199103">
    <property type="component" value="Chromosome I"/>
</dbReference>
<dbReference type="InterPro" id="IPR011009">
    <property type="entry name" value="Kinase-like_dom_sf"/>
</dbReference>
<feature type="domain" description="Aminoglycoside phosphotransferase" evidence="3">
    <location>
        <begin position="495"/>
        <end position="725"/>
    </location>
</feature>
<keyword evidence="2" id="KW-0812">Transmembrane</keyword>
<dbReference type="STRING" id="630515.SAMN04489812_3159"/>
<dbReference type="PANTHER" id="PTHR34473:SF2">
    <property type="entry name" value="UPF0699 TRANSMEMBRANE PROTEIN YDBT"/>
    <property type="match status" value="1"/>
</dbReference>
<protein>
    <submittedName>
        <fullName evidence="5">Putative membrane protein</fullName>
    </submittedName>
</protein>
<keyword evidence="2" id="KW-0472">Membrane</keyword>
<dbReference type="EMBL" id="LT629772">
    <property type="protein sequence ID" value="SDS82612.1"/>
    <property type="molecule type" value="Genomic_DNA"/>
</dbReference>
<accession>A0A1H1VCV1</accession>
<feature type="transmembrane region" description="Helical" evidence="2">
    <location>
        <begin position="37"/>
        <end position="55"/>
    </location>
</feature>
<dbReference type="RefSeq" id="WP_091526294.1">
    <property type="nucleotide sequence ID" value="NZ_LT629772.1"/>
</dbReference>
<dbReference type="Pfam" id="PF01636">
    <property type="entry name" value="APH"/>
    <property type="match status" value="1"/>
</dbReference>
<dbReference type="PANTHER" id="PTHR34473">
    <property type="entry name" value="UPF0699 TRANSMEMBRANE PROTEIN YDBS"/>
    <property type="match status" value="1"/>
</dbReference>
<dbReference type="SUPFAM" id="SSF56112">
    <property type="entry name" value="Protein kinase-like (PK-like)"/>
    <property type="match status" value="1"/>
</dbReference>
<evidence type="ECO:0000313" key="6">
    <source>
        <dbReference type="Proteomes" id="UP000199103"/>
    </source>
</evidence>
<evidence type="ECO:0000256" key="2">
    <source>
        <dbReference type="SAM" id="Phobius"/>
    </source>
</evidence>
<feature type="domain" description="YdbS-like PH" evidence="4">
    <location>
        <begin position="386"/>
        <end position="458"/>
    </location>
</feature>
<feature type="region of interest" description="Disordered" evidence="1">
    <location>
        <begin position="1"/>
        <end position="30"/>
    </location>
</feature>
<feature type="domain" description="YdbS-like PH" evidence="4">
    <location>
        <begin position="94"/>
        <end position="172"/>
    </location>
</feature>
<keyword evidence="2" id="KW-1133">Transmembrane helix</keyword>
<feature type="transmembrane region" description="Helical" evidence="2">
    <location>
        <begin position="212"/>
        <end position="237"/>
    </location>
</feature>
<dbReference type="Gene3D" id="3.90.1200.10">
    <property type="match status" value="1"/>
</dbReference>
<dbReference type="InterPro" id="IPR005182">
    <property type="entry name" value="YdbS-like_PH"/>
</dbReference>
<evidence type="ECO:0000259" key="3">
    <source>
        <dbReference type="Pfam" id="PF01636"/>
    </source>
</evidence>
<feature type="transmembrane region" description="Helical" evidence="2">
    <location>
        <begin position="67"/>
        <end position="96"/>
    </location>
</feature>
<proteinExistence type="predicted"/>
<keyword evidence="6" id="KW-1185">Reference proteome</keyword>
<gene>
    <name evidence="5" type="ORF">SAMN04489812_3159</name>
</gene>
<evidence type="ECO:0000313" key="5">
    <source>
        <dbReference type="EMBL" id="SDS82612.1"/>
    </source>
</evidence>
<sequence length="775" mass="84810">MTDQPPAVPPTDDQASPPLDRPPLKQTERPHPLTPLIRGWIVFVVILFAIGRQLIPDESGRSNIGQLVKLGVGWILLGVGAIVVLAAAAGFLSWYFTRYVIDDEELRVETGWLAKRSRRIAFQRVQSVDIIQPLAARLFGLVELRIEAGAGDSRTVLRYLTRKQATQFRDYLLARAHGDQVTVAGSSQLPEASAFTDLSAAERTLVTINPGLLVLGLVLSTEFAISVAVLIIVVVVSSIAGSPVVGLAGLIPMFLTIVSLIGRRVTAQFNYTLAESSRGLRISRGLTNLTSQSLPLNRIQGVRIVQPLLWRLLGLTRVDVDVLGYGANSEQGENNTDVSNILLPIARDEQVRTALSRVLPRADLESIELHPSPKRARAIRWFDGWTLRYGWNDAVIISRHGFFDRTTDVVPHAKTQSVRITQGPLQKALQLASVHVDTPKGPVNLVALHLDPPDARRLALEQLDRARNARRAALPGSGTVADEAVLQRFGLTGVAPLGSGGESIVYPLGDDHVLRVYRSGHESATRMIEQLAPAYRAFSQVSLGFRTPVIVESGQVAGRTYSVDRRMPGQSLDGWLPTAPAEQRQPVLDQYLRAAAAIQRLPLPAPEFARLFGDRLRRFDSLGALLEDQLRTAARQTAETIDQELPAAAVEQVIGELHQRRAQPALVHGDYFPGNVMVGEQNGAMIVTGVADFSPHTLAADPLMDVAGAIWLIGLAGHPGADDDQRFVYDRAITLYGGEQPADLIHWLDVYRRYYAVYYAPDPAIFPISMRHLAS</sequence>
<dbReference type="InterPro" id="IPR002575">
    <property type="entry name" value="Aminoglycoside_PTrfase"/>
</dbReference>